<evidence type="ECO:0000313" key="3">
    <source>
        <dbReference type="Proteomes" id="UP000326458"/>
    </source>
</evidence>
<name>A0A5N3UZQ0_MUNMU</name>
<dbReference type="GO" id="GO:0004105">
    <property type="term" value="F:choline-phosphate cytidylyltransferase activity"/>
    <property type="evidence" value="ECO:0007669"/>
    <property type="project" value="InterPro"/>
</dbReference>
<sequence length="294" mass="34353">MLSVGTFGKPNTCSIMFGLPGLLASAARALFPAPWGLLELHACWSQHPSPQPYMKKCRVFGENQQCSCVKGSLPCLCPWGLSPHQGETQALLIFQVYSKVNQLYMYIYPFFIRLFSHVGHSRVWNTVPYAIQQVFSYLFYIHRYKHFDSIGMFVPTQRTEGISTSDIITRIVRDYDVYARRNLQRGYTAKELNVSFINEKYRFQNQVDKMKEKVKNVEERSKEFVNRVEEKSHDLIQKWEEKSREFLGNFLELFGPDGAWALNVYYWKSWFHSSSQSPMASWILCYKTRLMPLG</sequence>
<protein>
    <submittedName>
        <fullName evidence="2">Uncharacterized protein</fullName>
    </submittedName>
</protein>
<feature type="coiled-coil region" evidence="1">
    <location>
        <begin position="200"/>
        <end position="227"/>
    </location>
</feature>
<dbReference type="InterPro" id="IPR014729">
    <property type="entry name" value="Rossmann-like_a/b/a_fold"/>
</dbReference>
<dbReference type="InterPro" id="IPR045049">
    <property type="entry name" value="Pcy1-like"/>
</dbReference>
<dbReference type="PANTHER" id="PTHR10739">
    <property type="entry name" value="CYTIDYLYLTRANSFERASE"/>
    <property type="match status" value="1"/>
</dbReference>
<comment type="caution">
    <text evidence="2">The sequence shown here is derived from an EMBL/GenBank/DDBJ whole genome shotgun (WGS) entry which is preliminary data.</text>
</comment>
<proteinExistence type="predicted"/>
<evidence type="ECO:0000256" key="1">
    <source>
        <dbReference type="SAM" id="Coils"/>
    </source>
</evidence>
<dbReference type="AlphaFoldDB" id="A0A5N3UZQ0"/>
<dbReference type="EMBL" id="VCEA01000003">
    <property type="protein sequence ID" value="KAB0342249.1"/>
    <property type="molecule type" value="Genomic_DNA"/>
</dbReference>
<dbReference type="Proteomes" id="UP000326458">
    <property type="component" value="Unassembled WGS sequence"/>
</dbReference>
<gene>
    <name evidence="2" type="ORF">FD754_019175</name>
</gene>
<keyword evidence="1" id="KW-0175">Coiled coil</keyword>
<accession>A0A5N3UZQ0</accession>
<reference evidence="2 3" key="1">
    <citation type="submission" date="2019-06" db="EMBL/GenBank/DDBJ databases">
        <title>Discovery of a novel chromosome fission-fusion reversal in muntjac.</title>
        <authorList>
            <person name="Mudd A.B."/>
            <person name="Bredeson J.V."/>
            <person name="Baum R."/>
            <person name="Hockemeyer D."/>
            <person name="Rokhsar D.S."/>
        </authorList>
    </citation>
    <scope>NUCLEOTIDE SEQUENCE [LARGE SCALE GENOMIC DNA]</scope>
    <source>
        <strain evidence="2">UTSW_UCB_Mm</strain>
        <tissue evidence="2">Fibroblast cell line</tissue>
    </source>
</reference>
<keyword evidence="3" id="KW-1185">Reference proteome</keyword>
<dbReference type="Gene3D" id="3.40.50.620">
    <property type="entry name" value="HUPs"/>
    <property type="match status" value="1"/>
</dbReference>
<dbReference type="GO" id="GO:0031210">
    <property type="term" value="F:phosphatidylcholine binding"/>
    <property type="evidence" value="ECO:0007669"/>
    <property type="project" value="TreeGrafter"/>
</dbReference>
<dbReference type="PANTHER" id="PTHR10739:SF20">
    <property type="entry name" value="CHOLINE-PHOSPHATE CYTIDYLYLTRANSFERASE B"/>
    <property type="match status" value="1"/>
</dbReference>
<evidence type="ECO:0000313" key="2">
    <source>
        <dbReference type="EMBL" id="KAB0342249.1"/>
    </source>
</evidence>
<organism evidence="2 3">
    <name type="scientific">Muntiacus muntjak</name>
    <name type="common">Barking deer</name>
    <name type="synonym">Indian muntjac</name>
    <dbReference type="NCBI Taxonomy" id="9888"/>
    <lineage>
        <taxon>Eukaryota</taxon>
        <taxon>Metazoa</taxon>
        <taxon>Chordata</taxon>
        <taxon>Craniata</taxon>
        <taxon>Vertebrata</taxon>
        <taxon>Euteleostomi</taxon>
        <taxon>Mammalia</taxon>
        <taxon>Eutheria</taxon>
        <taxon>Laurasiatheria</taxon>
        <taxon>Artiodactyla</taxon>
        <taxon>Ruminantia</taxon>
        <taxon>Pecora</taxon>
        <taxon>Cervidae</taxon>
        <taxon>Muntiacinae</taxon>
        <taxon>Muntiacus</taxon>
    </lineage>
</organism>